<dbReference type="RefSeq" id="WP_188319727.1">
    <property type="nucleotide sequence ID" value="NZ_JACALR010000004.1"/>
</dbReference>
<reference evidence="1" key="1">
    <citation type="submission" date="2020-06" db="EMBL/GenBank/DDBJ databases">
        <authorList>
            <person name="Dong N."/>
        </authorList>
    </citation>
    <scope>NUCLEOTIDE SEQUENCE</scope>
    <source>
        <strain evidence="1">210</strain>
    </source>
</reference>
<evidence type="ECO:0000313" key="2">
    <source>
        <dbReference type="Proteomes" id="UP001173578"/>
    </source>
</evidence>
<comment type="caution">
    <text evidence="1">The sequence shown here is derived from an EMBL/GenBank/DDBJ whole genome shotgun (WGS) entry which is preliminary data.</text>
</comment>
<reference evidence="1" key="2">
    <citation type="journal article" date="2022" name="Sci. Total Environ.">
        <title>Prevalence, transmission, and molecular epidemiology of tet(X)-positive bacteria among humans, animals, and environmental niches in China: An epidemiological, and genomic-based study.</title>
        <authorList>
            <person name="Dong N."/>
            <person name="Zeng Y."/>
            <person name="Cai C."/>
            <person name="Sun C."/>
            <person name="Lu J."/>
            <person name="Liu C."/>
            <person name="Zhou H."/>
            <person name="Sun Q."/>
            <person name="Shu L."/>
            <person name="Wang H."/>
            <person name="Wang Y."/>
            <person name="Wang S."/>
            <person name="Wu C."/>
            <person name="Chan E.W."/>
            <person name="Chen G."/>
            <person name="Shen Z."/>
            <person name="Chen S."/>
            <person name="Zhang R."/>
        </authorList>
    </citation>
    <scope>NUCLEOTIDE SEQUENCE</scope>
    <source>
        <strain evidence="1">210</strain>
    </source>
</reference>
<sequence length="178" mass="21292">MKNKLVTFKLDESIRDHAIKMKRLYDYPTYDDLFRDIFKFFIDNETSPRDANISLHRQIFELKRTISKIHCEFINKRLNPTLFEIKTQYINTNKTMIEMINQTNSNTHKVIEIAENLSVVPQKEAPQNNINFEDIKSKIFELDKIKKSKFNGEKNVVEIDLVEYNRLMDQLKLKLNNF</sequence>
<organism evidence="1 2">
    <name type="scientific">Empedobacter falsenii</name>
    <dbReference type="NCBI Taxonomy" id="343874"/>
    <lineage>
        <taxon>Bacteria</taxon>
        <taxon>Pseudomonadati</taxon>
        <taxon>Bacteroidota</taxon>
        <taxon>Flavobacteriia</taxon>
        <taxon>Flavobacteriales</taxon>
        <taxon>Weeksellaceae</taxon>
        <taxon>Empedobacter</taxon>
    </lineage>
</organism>
<gene>
    <name evidence="1" type="ORF">HX095_10410</name>
</gene>
<dbReference type="Proteomes" id="UP001173578">
    <property type="component" value="Unassembled WGS sequence"/>
</dbReference>
<evidence type="ECO:0000313" key="1">
    <source>
        <dbReference type="EMBL" id="MDM1551626.1"/>
    </source>
</evidence>
<dbReference type="AlphaFoldDB" id="A0AAW7DMU2"/>
<protein>
    <submittedName>
        <fullName evidence="1">Uncharacterized protein</fullName>
    </submittedName>
</protein>
<proteinExistence type="predicted"/>
<name>A0AAW7DMU2_9FLAO</name>
<dbReference type="EMBL" id="JACALR010000004">
    <property type="protein sequence ID" value="MDM1551626.1"/>
    <property type="molecule type" value="Genomic_DNA"/>
</dbReference>
<accession>A0AAW7DMU2</accession>